<dbReference type="Pfam" id="PF00196">
    <property type="entry name" value="GerE"/>
    <property type="match status" value="1"/>
</dbReference>
<dbReference type="Pfam" id="PF13191">
    <property type="entry name" value="AAA_16"/>
    <property type="match status" value="1"/>
</dbReference>
<keyword evidence="2" id="KW-0067">ATP-binding</keyword>
<dbReference type="SUPFAM" id="SSF46894">
    <property type="entry name" value="C-terminal effector domain of the bipartite response regulators"/>
    <property type="match status" value="1"/>
</dbReference>
<dbReference type="PANTHER" id="PTHR16305">
    <property type="entry name" value="TESTICULAR SOLUBLE ADENYLYL CYCLASE"/>
    <property type="match status" value="1"/>
</dbReference>
<dbReference type="EMBL" id="JACGZW010000009">
    <property type="protein sequence ID" value="MBB1156820.1"/>
    <property type="molecule type" value="Genomic_DNA"/>
</dbReference>
<feature type="domain" description="HTH luxR-type" evidence="3">
    <location>
        <begin position="867"/>
        <end position="932"/>
    </location>
</feature>
<evidence type="ECO:0000313" key="5">
    <source>
        <dbReference type="Proteomes" id="UP000526734"/>
    </source>
</evidence>
<dbReference type="Proteomes" id="UP000526734">
    <property type="component" value="Unassembled WGS sequence"/>
</dbReference>
<name>A0A7W3W139_9PSEU</name>
<dbReference type="PANTHER" id="PTHR16305:SF35">
    <property type="entry name" value="TRANSCRIPTIONAL ACTIVATOR DOMAIN"/>
    <property type="match status" value="1"/>
</dbReference>
<proteinExistence type="predicted"/>
<dbReference type="SMART" id="SM00421">
    <property type="entry name" value="HTH_LUXR"/>
    <property type="match status" value="1"/>
</dbReference>
<dbReference type="Gene3D" id="3.40.50.300">
    <property type="entry name" value="P-loop containing nucleotide triphosphate hydrolases"/>
    <property type="match status" value="1"/>
</dbReference>
<dbReference type="Gene3D" id="1.10.10.10">
    <property type="entry name" value="Winged helix-like DNA-binding domain superfamily/Winged helix DNA-binding domain"/>
    <property type="match status" value="1"/>
</dbReference>
<dbReference type="PROSITE" id="PS50043">
    <property type="entry name" value="HTH_LUXR_2"/>
    <property type="match status" value="1"/>
</dbReference>
<organism evidence="4 5">
    <name type="scientific">Amycolatopsis dendrobii</name>
    <dbReference type="NCBI Taxonomy" id="2760662"/>
    <lineage>
        <taxon>Bacteria</taxon>
        <taxon>Bacillati</taxon>
        <taxon>Actinomycetota</taxon>
        <taxon>Actinomycetes</taxon>
        <taxon>Pseudonocardiales</taxon>
        <taxon>Pseudonocardiaceae</taxon>
        <taxon>Amycolatopsis</taxon>
    </lineage>
</organism>
<dbReference type="PRINTS" id="PR00038">
    <property type="entry name" value="HTHLUXR"/>
</dbReference>
<dbReference type="InterPro" id="IPR003593">
    <property type="entry name" value="AAA+_ATPase"/>
</dbReference>
<keyword evidence="5" id="KW-1185">Reference proteome</keyword>
<keyword evidence="1" id="KW-0547">Nucleotide-binding</keyword>
<dbReference type="InterPro" id="IPR016032">
    <property type="entry name" value="Sig_transdc_resp-reg_C-effctor"/>
</dbReference>
<dbReference type="RefSeq" id="WP_182893719.1">
    <property type="nucleotide sequence ID" value="NZ_JACGZW010000009.1"/>
</dbReference>
<dbReference type="SUPFAM" id="SSF52540">
    <property type="entry name" value="P-loop containing nucleoside triphosphate hydrolases"/>
    <property type="match status" value="1"/>
</dbReference>
<dbReference type="GO" id="GO:0006355">
    <property type="term" value="P:regulation of DNA-templated transcription"/>
    <property type="evidence" value="ECO:0007669"/>
    <property type="project" value="InterPro"/>
</dbReference>
<accession>A0A7W3W139</accession>
<dbReference type="GO" id="GO:0005737">
    <property type="term" value="C:cytoplasm"/>
    <property type="evidence" value="ECO:0007669"/>
    <property type="project" value="TreeGrafter"/>
</dbReference>
<dbReference type="InterPro" id="IPR036388">
    <property type="entry name" value="WH-like_DNA-bd_sf"/>
</dbReference>
<evidence type="ECO:0000256" key="1">
    <source>
        <dbReference type="ARBA" id="ARBA00022741"/>
    </source>
</evidence>
<evidence type="ECO:0000256" key="2">
    <source>
        <dbReference type="ARBA" id="ARBA00022840"/>
    </source>
</evidence>
<dbReference type="AlphaFoldDB" id="A0A7W3W139"/>
<dbReference type="SMART" id="SM00382">
    <property type="entry name" value="AAA"/>
    <property type="match status" value="1"/>
</dbReference>
<evidence type="ECO:0000259" key="3">
    <source>
        <dbReference type="PROSITE" id="PS50043"/>
    </source>
</evidence>
<reference evidence="4 5" key="1">
    <citation type="submission" date="2020-08" db="EMBL/GenBank/DDBJ databases">
        <title>Amycolatopsis sp. nov. DR6-1 isolated from Dendrobium heterocarpum.</title>
        <authorList>
            <person name="Tedsree N."/>
            <person name="Kuncharoen N."/>
            <person name="Likhitwitayawuid K."/>
            <person name="Tanasupawat S."/>
        </authorList>
    </citation>
    <scope>NUCLEOTIDE SEQUENCE [LARGE SCALE GENOMIC DNA]</scope>
    <source>
        <strain evidence="4 5">DR6-1</strain>
    </source>
</reference>
<dbReference type="InterPro" id="IPR000792">
    <property type="entry name" value="Tscrpt_reg_LuxR_C"/>
</dbReference>
<dbReference type="GO" id="GO:0004016">
    <property type="term" value="F:adenylate cyclase activity"/>
    <property type="evidence" value="ECO:0007669"/>
    <property type="project" value="TreeGrafter"/>
</dbReference>
<protein>
    <submittedName>
        <fullName evidence="4">AAA family ATPase</fullName>
    </submittedName>
</protein>
<dbReference type="CDD" id="cd06170">
    <property type="entry name" value="LuxR_C_like"/>
    <property type="match status" value="1"/>
</dbReference>
<dbReference type="GO" id="GO:0005524">
    <property type="term" value="F:ATP binding"/>
    <property type="evidence" value="ECO:0007669"/>
    <property type="project" value="UniProtKB-KW"/>
</dbReference>
<dbReference type="GO" id="GO:0003677">
    <property type="term" value="F:DNA binding"/>
    <property type="evidence" value="ECO:0007669"/>
    <property type="project" value="InterPro"/>
</dbReference>
<gene>
    <name evidence="4" type="ORF">H4281_27020</name>
</gene>
<comment type="caution">
    <text evidence="4">The sequence shown here is derived from an EMBL/GenBank/DDBJ whole genome shotgun (WGS) entry which is preliminary data.</text>
</comment>
<sequence length="946" mass="101496">MWPAVPTVVSVRPRPAAFSGRDRELAAVAEVLEHRPAAVLVEGAPGMGKTRLLAELAARPEFSRIRVLRGACPQLAEPFPYGPVLEALRSAGDRLGPLSPVAGALQPLLPELADVLPPAPEPLPDASAGRHRVFRAFRELLIACGPTVLLIDDLHRADPGTGDLLRFLAVDWPPELGVVATCRTGNSRVRTAPEVHSAQVTLGPLDAAAVTAMACDLLGLPRINAEFAAKLHEYTAGIPFVAEETLRALRGVELTESVLDRLEVPAALQESVSRQLSALPKTAIRLTKAAAVLDLPAELPVLNELAGLAEDEIALSDGLLDEVDDNRYGFRHPFARKAVYDGLSASERKLLHTKAMHLPGQPLSLLAAHAHAAGCVEKWRYYAEEAADEAIVNGDTARAIDLLQAIVAKADEDAVGRLAKKLSDVSLRVFRPDVHLTLEKVLEDRPLPPAVHGTIRLALGMLLVRVAGRLEQGRAAVERAVAELADRPELAARGINLLALPFDGLTPLSWHEQWMRRAREVHSGLTDPELRLALTGDRIATAAHIGDGSAWAEFQAMPDTAPSVAERVQLARLWCNLADAQSWSGHLDRTEKLVAEGLRRASEAGALYPKGLIEGTEVRLAWFRGKWDGLAEATEDVRTRHPALGAIVMETSLVLGGLAAVRGEFAAARRHLADASAHRPGEGPIPVVLCAASVLIGVHLSTDDVAAACEAADVAVDAARRKGVWVWAASLVPAAAEAYTRADRWHDADAFVEEFARGIEDRDAPLAAAALHAGRAVLTNARAKHLAAATLFDTAADAYAELPMPYLAASMRERAARCRLDAGQDGATTALSQAAAAYVQLGATRDAGRCHHVLREHGAWAPSQRGRRGYGRELSPREREVAEMLAEGRTNRQIADGLFLSPRTVEQHVAKVLRKLGARSRTDVARKLPSVEARDNEHRVLPCSGG</sequence>
<dbReference type="InterPro" id="IPR027417">
    <property type="entry name" value="P-loop_NTPase"/>
</dbReference>
<dbReference type="InterPro" id="IPR041664">
    <property type="entry name" value="AAA_16"/>
</dbReference>
<evidence type="ECO:0000313" key="4">
    <source>
        <dbReference type="EMBL" id="MBB1156820.1"/>
    </source>
</evidence>